<organism evidence="5 6">
    <name type="scientific">Euphydryas editha</name>
    <name type="common">Edith's checkerspot</name>
    <dbReference type="NCBI Taxonomy" id="104508"/>
    <lineage>
        <taxon>Eukaryota</taxon>
        <taxon>Metazoa</taxon>
        <taxon>Ecdysozoa</taxon>
        <taxon>Arthropoda</taxon>
        <taxon>Hexapoda</taxon>
        <taxon>Insecta</taxon>
        <taxon>Pterygota</taxon>
        <taxon>Neoptera</taxon>
        <taxon>Endopterygota</taxon>
        <taxon>Lepidoptera</taxon>
        <taxon>Glossata</taxon>
        <taxon>Ditrysia</taxon>
        <taxon>Papilionoidea</taxon>
        <taxon>Nymphalidae</taxon>
        <taxon>Nymphalinae</taxon>
        <taxon>Euphydryas</taxon>
    </lineage>
</organism>
<dbReference type="EMBL" id="CAKOGL010000030">
    <property type="protein sequence ID" value="CAH2107400.1"/>
    <property type="molecule type" value="Genomic_DNA"/>
</dbReference>
<gene>
    <name evidence="5" type="ORF">EEDITHA_LOCUS21441</name>
</gene>
<dbReference type="InterPro" id="IPR050468">
    <property type="entry name" value="Cuticle_Struct_Prot"/>
</dbReference>
<dbReference type="PROSITE" id="PS00233">
    <property type="entry name" value="CHIT_BIND_RR_1"/>
    <property type="match status" value="1"/>
</dbReference>
<dbReference type="InterPro" id="IPR031311">
    <property type="entry name" value="CHIT_BIND_RR_consensus"/>
</dbReference>
<dbReference type="PANTHER" id="PTHR10380">
    <property type="entry name" value="CUTICLE PROTEIN"/>
    <property type="match status" value="1"/>
</dbReference>
<evidence type="ECO:0000256" key="1">
    <source>
        <dbReference type="ARBA" id="ARBA00022460"/>
    </source>
</evidence>
<name>A0AAU9V9I1_EUPED</name>
<keyword evidence="2 4" id="KW-0732">Signal</keyword>
<evidence type="ECO:0000256" key="3">
    <source>
        <dbReference type="PROSITE-ProRule" id="PRU00497"/>
    </source>
</evidence>
<dbReference type="PRINTS" id="PR00947">
    <property type="entry name" value="CUTICLE"/>
</dbReference>
<evidence type="ECO:0000313" key="6">
    <source>
        <dbReference type="Proteomes" id="UP001153954"/>
    </source>
</evidence>
<comment type="caution">
    <text evidence="5">The sequence shown here is derived from an EMBL/GenBank/DDBJ whole genome shotgun (WGS) entry which is preliminary data.</text>
</comment>
<dbReference type="InterPro" id="IPR000618">
    <property type="entry name" value="Insect_cuticle"/>
</dbReference>
<dbReference type="AlphaFoldDB" id="A0AAU9V9I1"/>
<evidence type="ECO:0000256" key="4">
    <source>
        <dbReference type="SAM" id="SignalP"/>
    </source>
</evidence>
<feature type="chain" id="PRO_5043505095" evidence="4">
    <location>
        <begin position="22"/>
        <end position="107"/>
    </location>
</feature>
<reference evidence="5" key="1">
    <citation type="submission" date="2022-03" db="EMBL/GenBank/DDBJ databases">
        <authorList>
            <person name="Tunstrom K."/>
        </authorList>
    </citation>
    <scope>NUCLEOTIDE SEQUENCE</scope>
</reference>
<proteinExistence type="predicted"/>
<dbReference type="Proteomes" id="UP001153954">
    <property type="component" value="Unassembled WGS sequence"/>
</dbReference>
<sequence>MQTALKLFIVASVTAIILVVAEKAESPTIITERTILRQNGYDFEFQTSDGVSRKEEAELITVGDHQGIGVKGSYSYIGPNGQQYIVTYTADDKGFQPQISISPASNK</sequence>
<evidence type="ECO:0000313" key="5">
    <source>
        <dbReference type="EMBL" id="CAH2107400.1"/>
    </source>
</evidence>
<feature type="signal peptide" evidence="4">
    <location>
        <begin position="1"/>
        <end position="21"/>
    </location>
</feature>
<keyword evidence="6" id="KW-1185">Reference proteome</keyword>
<dbReference type="Pfam" id="PF00379">
    <property type="entry name" value="Chitin_bind_4"/>
    <property type="match status" value="1"/>
</dbReference>
<protein>
    <submittedName>
        <fullName evidence="5">Uncharacterized protein</fullName>
    </submittedName>
</protein>
<dbReference type="GO" id="GO:0062129">
    <property type="term" value="C:chitin-based extracellular matrix"/>
    <property type="evidence" value="ECO:0007669"/>
    <property type="project" value="TreeGrafter"/>
</dbReference>
<dbReference type="PANTHER" id="PTHR10380:SF218">
    <property type="entry name" value="ADULT CUTICLE PROTEIN 65AA-RELATED"/>
    <property type="match status" value="1"/>
</dbReference>
<dbReference type="PROSITE" id="PS51155">
    <property type="entry name" value="CHIT_BIND_RR_2"/>
    <property type="match status" value="1"/>
</dbReference>
<keyword evidence="1 3" id="KW-0193">Cuticle</keyword>
<evidence type="ECO:0000256" key="2">
    <source>
        <dbReference type="ARBA" id="ARBA00022729"/>
    </source>
</evidence>
<accession>A0AAU9V9I1</accession>
<dbReference type="GO" id="GO:0008010">
    <property type="term" value="F:structural constituent of chitin-based larval cuticle"/>
    <property type="evidence" value="ECO:0007669"/>
    <property type="project" value="TreeGrafter"/>
</dbReference>